<keyword evidence="7" id="KW-0808">Transferase</keyword>
<dbReference type="SMART" id="SM00320">
    <property type="entry name" value="WD40"/>
    <property type="match status" value="7"/>
</dbReference>
<dbReference type="PROSITE" id="PS00678">
    <property type="entry name" value="WD_REPEATS_1"/>
    <property type="match status" value="1"/>
</dbReference>
<feature type="compositionally biased region" description="Low complexity" evidence="5">
    <location>
        <begin position="301"/>
        <end position="314"/>
    </location>
</feature>
<dbReference type="InterPro" id="IPR000719">
    <property type="entry name" value="Prot_kinase_dom"/>
</dbReference>
<dbReference type="Pfam" id="PF00400">
    <property type="entry name" value="WD40"/>
    <property type="match status" value="7"/>
</dbReference>
<sequence length="656" mass="71315">MLEPGAILQDRYKVIAAIGKGGMGSVYRARDLRLRTDVALKETLFNDEVYRRAFEHEAQVLARLRHQALPRVIDHFIEGPGQFLVMEFIHGEDLGNQLVRLGQRFATQQAMPMILRWADQLLDALHYLHTRPSPVYHRDIKPKNLKLTQTYDIILLDFGLARGGMTVAVHPDQVAEAAANERKIYGFTPPYAPIEQMRDGEPDTRSDLYALGATIYHLLTATLPADAMTRMARMIKGQPDPIKPIRSLAPHVPEAIAAVFEHSLAVMLDDRPASAREMRIALAHARSGGSRPAAPTIVESQPAVAAPQPQAHQAITNPQPGTQVSQPTQAHPPLTGMQPSLTSFPGSITPSMSQPESQPGATPIGSLLRMLTTGSPIRSIAFSPLGDLLAAGYDDHTIGIWNLNNYTHLTTLKGHSSSVRGVRFAPHGGLLASGSDDESIRLWRVADGSSLRRLNLTGCPIESIAFSPDGNYLAAGGWGGTIALCAIEDTRISIAENLPCPFVHSLTFSPDGQMLAAGAYDGTIYRWDLQEQRPLDPLAGFSTIILSLSFSPDGEYLAASSNNSVQVWRMSDERPIEELRGHKGPIHDLAFSPDSSILATGSEDKTVRLWRIGDGTMIPISLDHRAGVATISYSPNGITLATGSHDGRIYLWKVGG</sequence>
<dbReference type="InterPro" id="IPR011009">
    <property type="entry name" value="Kinase-like_dom_sf"/>
</dbReference>
<feature type="repeat" description="WD" evidence="3">
    <location>
        <begin position="538"/>
        <end position="578"/>
    </location>
</feature>
<feature type="region of interest" description="Disordered" evidence="5">
    <location>
        <begin position="301"/>
        <end position="366"/>
    </location>
</feature>
<dbReference type="CDD" id="cd14014">
    <property type="entry name" value="STKc_PknB_like"/>
    <property type="match status" value="1"/>
</dbReference>
<dbReference type="InterPro" id="IPR019775">
    <property type="entry name" value="WD40_repeat_CS"/>
</dbReference>
<accession>A0A2A6RFY3</accession>
<protein>
    <submittedName>
        <fullName evidence="7">Serine/threonine protein kinase</fullName>
    </submittedName>
</protein>
<keyword evidence="4" id="KW-0547">Nucleotide-binding</keyword>
<dbReference type="PANTHER" id="PTHR19879:SF9">
    <property type="entry name" value="TRANSCRIPTION INITIATION FACTOR TFIID SUBUNIT 5"/>
    <property type="match status" value="1"/>
</dbReference>
<evidence type="ECO:0000256" key="4">
    <source>
        <dbReference type="PROSITE-ProRule" id="PRU10141"/>
    </source>
</evidence>
<name>A0A2A6RFY3_9CHLR</name>
<feature type="compositionally biased region" description="Polar residues" evidence="5">
    <location>
        <begin position="315"/>
        <end position="329"/>
    </location>
</feature>
<dbReference type="InterPro" id="IPR017441">
    <property type="entry name" value="Protein_kinase_ATP_BS"/>
</dbReference>
<dbReference type="SUPFAM" id="SSF50978">
    <property type="entry name" value="WD40 repeat-like"/>
    <property type="match status" value="1"/>
</dbReference>
<feature type="binding site" evidence="4">
    <location>
        <position position="41"/>
    </location>
    <ligand>
        <name>ATP</name>
        <dbReference type="ChEBI" id="CHEBI:30616"/>
    </ligand>
</feature>
<dbReference type="AlphaFoldDB" id="A0A2A6RFY3"/>
<dbReference type="PROSITE" id="PS50011">
    <property type="entry name" value="PROTEIN_KINASE_DOM"/>
    <property type="match status" value="1"/>
</dbReference>
<evidence type="ECO:0000259" key="6">
    <source>
        <dbReference type="PROSITE" id="PS50011"/>
    </source>
</evidence>
<reference evidence="8" key="1">
    <citation type="submission" date="2017-08" db="EMBL/GenBank/DDBJ databases">
        <authorList>
            <person name="Grouzdev D.S."/>
            <person name="Gaisin V.A."/>
            <person name="Rysina M.S."/>
            <person name="Gorlenko V.M."/>
        </authorList>
    </citation>
    <scope>NUCLEOTIDE SEQUENCE [LARGE SCALE GENOMIC DNA]</scope>
    <source>
        <strain evidence="8">Kir15-3F</strain>
    </source>
</reference>
<dbReference type="Gene3D" id="1.10.510.10">
    <property type="entry name" value="Transferase(Phosphotransferase) domain 1"/>
    <property type="match status" value="1"/>
</dbReference>
<dbReference type="InterPro" id="IPR015943">
    <property type="entry name" value="WD40/YVTN_repeat-like_dom_sf"/>
</dbReference>
<dbReference type="InterPro" id="IPR020472">
    <property type="entry name" value="WD40_PAC1"/>
</dbReference>
<gene>
    <name evidence="7" type="ORF">CJ255_17365</name>
</gene>
<feature type="repeat" description="WD" evidence="3">
    <location>
        <begin position="503"/>
        <end position="537"/>
    </location>
</feature>
<comment type="caution">
    <text evidence="7">The sequence shown here is derived from an EMBL/GenBank/DDBJ whole genome shotgun (WGS) entry which is preliminary data.</text>
</comment>
<evidence type="ECO:0000313" key="8">
    <source>
        <dbReference type="Proteomes" id="UP000220527"/>
    </source>
</evidence>
<dbReference type="SUPFAM" id="SSF56112">
    <property type="entry name" value="Protein kinase-like (PK-like)"/>
    <property type="match status" value="1"/>
</dbReference>
<keyword evidence="7" id="KW-0723">Serine/threonine-protein kinase</keyword>
<evidence type="ECO:0000313" key="7">
    <source>
        <dbReference type="EMBL" id="PDW01770.1"/>
    </source>
</evidence>
<dbReference type="GO" id="GO:0005524">
    <property type="term" value="F:ATP binding"/>
    <property type="evidence" value="ECO:0007669"/>
    <property type="project" value="UniProtKB-UniRule"/>
</dbReference>
<evidence type="ECO:0000256" key="1">
    <source>
        <dbReference type="ARBA" id="ARBA00022574"/>
    </source>
</evidence>
<dbReference type="CDD" id="cd00200">
    <property type="entry name" value="WD40"/>
    <property type="match status" value="1"/>
</dbReference>
<evidence type="ECO:0000256" key="2">
    <source>
        <dbReference type="ARBA" id="ARBA00022737"/>
    </source>
</evidence>
<proteinExistence type="predicted"/>
<evidence type="ECO:0000256" key="5">
    <source>
        <dbReference type="SAM" id="MobiDB-lite"/>
    </source>
</evidence>
<dbReference type="PANTHER" id="PTHR19879">
    <property type="entry name" value="TRANSCRIPTION INITIATION FACTOR TFIID"/>
    <property type="match status" value="1"/>
</dbReference>
<keyword evidence="2" id="KW-0677">Repeat</keyword>
<feature type="repeat" description="WD" evidence="3">
    <location>
        <begin position="412"/>
        <end position="453"/>
    </location>
</feature>
<feature type="domain" description="Protein kinase" evidence="6">
    <location>
        <begin position="12"/>
        <end position="287"/>
    </location>
</feature>
<dbReference type="PROSITE" id="PS00107">
    <property type="entry name" value="PROTEIN_KINASE_ATP"/>
    <property type="match status" value="1"/>
</dbReference>
<dbReference type="SMART" id="SM00220">
    <property type="entry name" value="S_TKc"/>
    <property type="match status" value="1"/>
</dbReference>
<feature type="repeat" description="WD" evidence="3">
    <location>
        <begin position="621"/>
        <end position="656"/>
    </location>
</feature>
<keyword evidence="1 3" id="KW-0853">WD repeat</keyword>
<organism evidence="7 8">
    <name type="scientific">Candidatus Viridilinea mediisalina</name>
    <dbReference type="NCBI Taxonomy" id="2024553"/>
    <lineage>
        <taxon>Bacteria</taxon>
        <taxon>Bacillati</taxon>
        <taxon>Chloroflexota</taxon>
        <taxon>Chloroflexia</taxon>
        <taxon>Chloroflexales</taxon>
        <taxon>Chloroflexineae</taxon>
        <taxon>Oscillochloridaceae</taxon>
        <taxon>Candidatus Viridilinea</taxon>
    </lineage>
</organism>
<feature type="compositionally biased region" description="Polar residues" evidence="5">
    <location>
        <begin position="337"/>
        <end position="360"/>
    </location>
</feature>
<keyword evidence="4" id="KW-0067">ATP-binding</keyword>
<dbReference type="EMBL" id="NQWI01000110">
    <property type="protein sequence ID" value="PDW01770.1"/>
    <property type="molecule type" value="Genomic_DNA"/>
</dbReference>
<dbReference type="InterPro" id="IPR001680">
    <property type="entry name" value="WD40_rpt"/>
</dbReference>
<dbReference type="Gene3D" id="2.130.10.10">
    <property type="entry name" value="YVTN repeat-like/Quinoprotein amine dehydrogenase"/>
    <property type="match status" value="2"/>
</dbReference>
<keyword evidence="7" id="KW-0418">Kinase</keyword>
<evidence type="ECO:0000256" key="3">
    <source>
        <dbReference type="PROSITE-ProRule" id="PRU00221"/>
    </source>
</evidence>
<feature type="repeat" description="WD" evidence="3">
    <location>
        <begin position="370"/>
        <end position="411"/>
    </location>
</feature>
<dbReference type="InterPro" id="IPR036322">
    <property type="entry name" value="WD40_repeat_dom_sf"/>
</dbReference>
<dbReference type="PROSITE" id="PS50082">
    <property type="entry name" value="WD_REPEATS_2"/>
    <property type="match status" value="6"/>
</dbReference>
<feature type="repeat" description="WD" evidence="3">
    <location>
        <begin position="579"/>
        <end position="620"/>
    </location>
</feature>
<dbReference type="Pfam" id="PF00069">
    <property type="entry name" value="Pkinase"/>
    <property type="match status" value="1"/>
</dbReference>
<dbReference type="Gene3D" id="3.30.200.20">
    <property type="entry name" value="Phosphorylase Kinase, domain 1"/>
    <property type="match status" value="1"/>
</dbReference>
<dbReference type="Proteomes" id="UP000220527">
    <property type="component" value="Unassembled WGS sequence"/>
</dbReference>
<dbReference type="OrthoDB" id="5632033at2"/>
<keyword evidence="8" id="KW-1185">Reference proteome</keyword>
<dbReference type="GO" id="GO:0004674">
    <property type="term" value="F:protein serine/threonine kinase activity"/>
    <property type="evidence" value="ECO:0007669"/>
    <property type="project" value="UniProtKB-KW"/>
</dbReference>
<dbReference type="PRINTS" id="PR00320">
    <property type="entry name" value="GPROTEINBRPT"/>
</dbReference>
<dbReference type="RefSeq" id="WP_097645367.1">
    <property type="nucleotide sequence ID" value="NZ_NQWI01000110.1"/>
</dbReference>
<dbReference type="PROSITE" id="PS50294">
    <property type="entry name" value="WD_REPEATS_REGION"/>
    <property type="match status" value="5"/>
</dbReference>